<accession>A0ABW8YS26</accession>
<evidence type="ECO:0000313" key="3">
    <source>
        <dbReference type="Proteomes" id="UP001629156"/>
    </source>
</evidence>
<evidence type="ECO:0008006" key="4">
    <source>
        <dbReference type="Google" id="ProtNLM"/>
    </source>
</evidence>
<reference evidence="2 3" key="1">
    <citation type="submission" date="2024-06" db="EMBL/GenBank/DDBJ databases">
        <authorList>
            <person name="Kaempfer P."/>
            <person name="Viver T."/>
        </authorList>
    </citation>
    <scope>NUCLEOTIDE SEQUENCE [LARGE SCALE GENOMIC DNA]</scope>
    <source>
        <strain evidence="2 3">ST-119</strain>
    </source>
</reference>
<protein>
    <recommendedName>
        <fullName evidence="4">Long-chain fatty acid transport protein</fullName>
    </recommendedName>
</protein>
<dbReference type="Proteomes" id="UP001629156">
    <property type="component" value="Unassembled WGS sequence"/>
</dbReference>
<dbReference type="SUPFAM" id="SSF56935">
    <property type="entry name" value="Porins"/>
    <property type="match status" value="1"/>
</dbReference>
<feature type="chain" id="PRO_5046677796" description="Long-chain fatty acid transport protein" evidence="1">
    <location>
        <begin position="20"/>
        <end position="422"/>
    </location>
</feature>
<evidence type="ECO:0000313" key="2">
    <source>
        <dbReference type="EMBL" id="MFL9843088.1"/>
    </source>
</evidence>
<organism evidence="2 3">
    <name type="scientific">Flavobacterium rhizosphaerae</name>
    <dbReference type="NCBI Taxonomy" id="3163298"/>
    <lineage>
        <taxon>Bacteria</taxon>
        <taxon>Pseudomonadati</taxon>
        <taxon>Bacteroidota</taxon>
        <taxon>Flavobacteriia</taxon>
        <taxon>Flavobacteriales</taxon>
        <taxon>Flavobacteriaceae</taxon>
        <taxon>Flavobacterium</taxon>
    </lineage>
</organism>
<dbReference type="EMBL" id="JBELPZ010000001">
    <property type="protein sequence ID" value="MFL9843088.1"/>
    <property type="molecule type" value="Genomic_DNA"/>
</dbReference>
<feature type="signal peptide" evidence="1">
    <location>
        <begin position="1"/>
        <end position="19"/>
    </location>
</feature>
<keyword evidence="3" id="KW-1185">Reference proteome</keyword>
<gene>
    <name evidence="2" type="ORF">ABS766_01525</name>
</gene>
<proteinExistence type="predicted"/>
<dbReference type="RefSeq" id="WP_408083320.1">
    <property type="nucleotide sequence ID" value="NZ_JBELPZ010000001.1"/>
</dbReference>
<sequence>MIKKIIAGVCLLFSSIVFSQQNSASPYSYYGIGTVKTGTVDTRSMGGLGIFPDSIHLNLQNPASYSALRLTTFTVAGSNARTTLKSDEGSEKTSTATIDYIALALPFEKIAFSVGLMPYSSVGYRIENTTQPDPGDGLTRAHRFEGNGGINRVYAGVGYAISSKLRLGVDVQYNFGNIETKAITTVPDGQLQYYTREINSSDYSGFSFNIGAMYAAKFRDKYNWFTSATFSPQYNLNSDSSRQIATITLGSSGAEGVVDEVDINAINADTKMPMKFSLGTGIGQAQKWFAGLEYTYTGENELSSRFDNVTNAGYEVSHKVSLGGFYIPNYFSYTSYLSRVTYRAGIRYEKTGLVLNNEPINDYGLTLGLGLPLGGIGGSNLNIGAEFGKRGTTNAGLVVENYMNFFVSLSLNDKWFIKRKYD</sequence>
<evidence type="ECO:0000256" key="1">
    <source>
        <dbReference type="SAM" id="SignalP"/>
    </source>
</evidence>
<dbReference type="Gene3D" id="2.40.160.60">
    <property type="entry name" value="Outer membrane protein transport protein (OMPP1/FadL/TodX)"/>
    <property type="match status" value="1"/>
</dbReference>
<name>A0ABW8YS26_9FLAO</name>
<comment type="caution">
    <text evidence="2">The sequence shown here is derived from an EMBL/GenBank/DDBJ whole genome shotgun (WGS) entry which is preliminary data.</text>
</comment>
<keyword evidence="1" id="KW-0732">Signal</keyword>